<name>A0AAD0U9Y9_9BURK</name>
<dbReference type="RefSeq" id="WP_082803166.1">
    <property type="nucleotide sequence ID" value="NZ_CP024996.1"/>
</dbReference>
<organism evidence="2 3">
    <name type="scientific">Herbaspirillum rubrisubalbicans</name>
    <dbReference type="NCBI Taxonomy" id="80842"/>
    <lineage>
        <taxon>Bacteria</taxon>
        <taxon>Pseudomonadati</taxon>
        <taxon>Pseudomonadota</taxon>
        <taxon>Betaproteobacteria</taxon>
        <taxon>Burkholderiales</taxon>
        <taxon>Oxalobacteraceae</taxon>
        <taxon>Herbaspirillum</taxon>
    </lineage>
</organism>
<feature type="domain" description="DUF4123" evidence="1">
    <location>
        <begin position="69"/>
        <end position="166"/>
    </location>
</feature>
<dbReference type="Pfam" id="PF13503">
    <property type="entry name" value="DUF4123"/>
    <property type="match status" value="1"/>
</dbReference>
<sequence length="324" mass="36713">MSRDQPEQFLMASSWDKHVLALHSIFAGPPGRHCLLWVNPAQSDPFEGGLLVEERKFRVPIKHPRFDLRYAPYLVRLDLSRSKDSDVLARSVELACRAWSLDSLRNMNGQPICGWVAANGSSSELGHYWARTCHLHYRQGLAKLLRFHDPAVREWLWPSLELRQRQLMLGPAEKIFSISRTGELLTQGPANEAGIYGDQALPTDTLSLSERQWDEVENYAAVHAAWLDLCSANPECREVLSRKPDWDRAALDALHIAPSYGIRDLTDKALFARHALDIGSGFHLHPLLQLVWDKTRTGDFYGPALEEVIGDSADRLAFHLHEKV</sequence>
<dbReference type="AlphaFoldDB" id="A0AAD0U9Y9"/>
<proteinExistence type="predicted"/>
<gene>
    <name evidence="2" type="ORF">RC54_17580</name>
</gene>
<evidence type="ECO:0000313" key="2">
    <source>
        <dbReference type="EMBL" id="AYR25518.1"/>
    </source>
</evidence>
<protein>
    <submittedName>
        <fullName evidence="2">DUF4123 domain-containing protein</fullName>
    </submittedName>
</protein>
<accession>A0AAD0U9Y9</accession>
<dbReference type="InterPro" id="IPR025391">
    <property type="entry name" value="DUF4123"/>
</dbReference>
<evidence type="ECO:0000259" key="1">
    <source>
        <dbReference type="Pfam" id="PF13503"/>
    </source>
</evidence>
<dbReference type="Proteomes" id="UP000269199">
    <property type="component" value="Chromosome"/>
</dbReference>
<evidence type="ECO:0000313" key="3">
    <source>
        <dbReference type="Proteomes" id="UP000269199"/>
    </source>
</evidence>
<dbReference type="EMBL" id="CP024996">
    <property type="protein sequence ID" value="AYR25518.1"/>
    <property type="molecule type" value="Genomic_DNA"/>
</dbReference>
<reference evidence="2 3" key="1">
    <citation type="submission" date="2017-11" db="EMBL/GenBank/DDBJ databases">
        <title>Complete genome sequence of Herbaspirillum rubrisubalbicans DSM 11543.</title>
        <authorList>
            <person name="Chen M."/>
            <person name="An Q."/>
        </authorList>
    </citation>
    <scope>NUCLEOTIDE SEQUENCE [LARGE SCALE GENOMIC DNA]</scope>
    <source>
        <strain evidence="2 3">DSM 11543</strain>
    </source>
</reference>